<feature type="compositionally biased region" description="Basic residues" evidence="8">
    <location>
        <begin position="334"/>
        <end position="355"/>
    </location>
</feature>
<feature type="domain" description="C2H2-type" evidence="9">
    <location>
        <begin position="245"/>
        <end position="272"/>
    </location>
</feature>
<name>A0A1V9XJD2_9ACAR</name>
<gene>
    <name evidence="10" type="ORF">BIW11_09657</name>
</gene>
<keyword evidence="4 7" id="KW-0863">Zinc-finger</keyword>
<evidence type="ECO:0000256" key="5">
    <source>
        <dbReference type="ARBA" id="ARBA00022833"/>
    </source>
</evidence>
<evidence type="ECO:0000256" key="3">
    <source>
        <dbReference type="ARBA" id="ARBA00022737"/>
    </source>
</evidence>
<dbReference type="SUPFAM" id="SSF57667">
    <property type="entry name" value="beta-beta-alpha zinc fingers"/>
    <property type="match status" value="4"/>
</dbReference>
<comment type="subcellular location">
    <subcellularLocation>
        <location evidence="1">Nucleus</location>
    </subcellularLocation>
</comment>
<feature type="region of interest" description="Disordered" evidence="8">
    <location>
        <begin position="334"/>
        <end position="379"/>
    </location>
</feature>
<dbReference type="STRING" id="418985.A0A1V9XJD2"/>
<dbReference type="FunFam" id="3.30.160.60:FF:000744">
    <property type="entry name" value="zinc finger E-box-binding homeobox 1"/>
    <property type="match status" value="1"/>
</dbReference>
<feature type="domain" description="C2H2-type" evidence="9">
    <location>
        <begin position="313"/>
        <end position="340"/>
    </location>
</feature>
<feature type="compositionally biased region" description="Basic and acidic residues" evidence="8">
    <location>
        <begin position="356"/>
        <end position="368"/>
    </location>
</feature>
<proteinExistence type="predicted"/>
<protein>
    <submittedName>
        <fullName evidence="10">Zinc finger protein-like</fullName>
    </submittedName>
</protein>
<dbReference type="PROSITE" id="PS50157">
    <property type="entry name" value="ZINC_FINGER_C2H2_2"/>
    <property type="match status" value="7"/>
</dbReference>
<keyword evidence="2" id="KW-0479">Metal-binding</keyword>
<dbReference type="InParanoid" id="A0A1V9XJD2"/>
<evidence type="ECO:0000259" key="9">
    <source>
        <dbReference type="PROSITE" id="PS50157"/>
    </source>
</evidence>
<accession>A0A1V9XJD2</accession>
<dbReference type="Pfam" id="PF12874">
    <property type="entry name" value="zf-met"/>
    <property type="match status" value="1"/>
</dbReference>
<evidence type="ECO:0000313" key="10">
    <source>
        <dbReference type="EMBL" id="OQR73551.1"/>
    </source>
</evidence>
<feature type="non-terminal residue" evidence="10">
    <location>
        <position position="462"/>
    </location>
</feature>
<dbReference type="PANTHER" id="PTHR16515">
    <property type="entry name" value="PR DOMAIN ZINC FINGER PROTEIN"/>
    <property type="match status" value="1"/>
</dbReference>
<dbReference type="InterPro" id="IPR050331">
    <property type="entry name" value="Zinc_finger"/>
</dbReference>
<dbReference type="Gene3D" id="3.30.160.60">
    <property type="entry name" value="Classic Zinc Finger"/>
    <property type="match status" value="5"/>
</dbReference>
<organism evidence="10 11">
    <name type="scientific">Tropilaelaps mercedesae</name>
    <dbReference type="NCBI Taxonomy" id="418985"/>
    <lineage>
        <taxon>Eukaryota</taxon>
        <taxon>Metazoa</taxon>
        <taxon>Ecdysozoa</taxon>
        <taxon>Arthropoda</taxon>
        <taxon>Chelicerata</taxon>
        <taxon>Arachnida</taxon>
        <taxon>Acari</taxon>
        <taxon>Parasitiformes</taxon>
        <taxon>Mesostigmata</taxon>
        <taxon>Gamasina</taxon>
        <taxon>Dermanyssoidea</taxon>
        <taxon>Laelapidae</taxon>
        <taxon>Tropilaelaps</taxon>
    </lineage>
</organism>
<dbReference type="PANTHER" id="PTHR16515:SF49">
    <property type="entry name" value="GASTRULA ZINC FINGER PROTEIN XLCGF49.1-LIKE-RELATED"/>
    <property type="match status" value="1"/>
</dbReference>
<dbReference type="EMBL" id="MNPL01009731">
    <property type="protein sequence ID" value="OQR73551.1"/>
    <property type="molecule type" value="Genomic_DNA"/>
</dbReference>
<feature type="domain" description="C2H2-type" evidence="9">
    <location>
        <begin position="408"/>
        <end position="435"/>
    </location>
</feature>
<dbReference type="AlphaFoldDB" id="A0A1V9XJD2"/>
<dbReference type="GO" id="GO:0005634">
    <property type="term" value="C:nucleus"/>
    <property type="evidence" value="ECO:0007669"/>
    <property type="project" value="UniProtKB-SubCell"/>
</dbReference>
<feature type="region of interest" description="Disordered" evidence="8">
    <location>
        <begin position="1"/>
        <end position="30"/>
    </location>
</feature>
<dbReference type="Pfam" id="PF00096">
    <property type="entry name" value="zf-C2H2"/>
    <property type="match status" value="3"/>
</dbReference>
<dbReference type="PROSITE" id="PS00028">
    <property type="entry name" value="ZINC_FINGER_C2H2_1"/>
    <property type="match status" value="8"/>
</dbReference>
<keyword evidence="5" id="KW-0862">Zinc</keyword>
<evidence type="ECO:0000256" key="4">
    <source>
        <dbReference type="ARBA" id="ARBA00022771"/>
    </source>
</evidence>
<dbReference type="OrthoDB" id="6077919at2759"/>
<reference evidence="10 11" key="1">
    <citation type="journal article" date="2017" name="Gigascience">
        <title>Draft genome of the honey bee ectoparasitic mite, Tropilaelaps mercedesae, is shaped by the parasitic life history.</title>
        <authorList>
            <person name="Dong X."/>
            <person name="Armstrong S.D."/>
            <person name="Xia D."/>
            <person name="Makepeace B.L."/>
            <person name="Darby A.C."/>
            <person name="Kadowaki T."/>
        </authorList>
    </citation>
    <scope>NUCLEOTIDE SEQUENCE [LARGE SCALE GENOMIC DNA]</scope>
    <source>
        <strain evidence="10">Wuxi-XJTLU</strain>
    </source>
</reference>
<dbReference type="SMART" id="SM00355">
    <property type="entry name" value="ZnF_C2H2"/>
    <property type="match status" value="8"/>
</dbReference>
<comment type="caution">
    <text evidence="10">The sequence shown here is derived from an EMBL/GenBank/DDBJ whole genome shotgun (WGS) entry which is preliminary data.</text>
</comment>
<keyword evidence="6" id="KW-0539">Nucleus</keyword>
<dbReference type="InterPro" id="IPR036236">
    <property type="entry name" value="Znf_C2H2_sf"/>
</dbReference>
<feature type="domain" description="C2H2-type" evidence="9">
    <location>
        <begin position="380"/>
        <end position="407"/>
    </location>
</feature>
<feature type="domain" description="C2H2-type" evidence="9">
    <location>
        <begin position="436"/>
        <end position="462"/>
    </location>
</feature>
<dbReference type="Proteomes" id="UP000192247">
    <property type="component" value="Unassembled WGS sequence"/>
</dbReference>
<evidence type="ECO:0000256" key="8">
    <source>
        <dbReference type="SAM" id="MobiDB-lite"/>
    </source>
</evidence>
<keyword evidence="11" id="KW-1185">Reference proteome</keyword>
<evidence type="ECO:0000256" key="2">
    <source>
        <dbReference type="ARBA" id="ARBA00022723"/>
    </source>
</evidence>
<evidence type="ECO:0000256" key="7">
    <source>
        <dbReference type="PROSITE-ProRule" id="PRU00042"/>
    </source>
</evidence>
<dbReference type="FunFam" id="3.30.160.60:FF:001049">
    <property type="entry name" value="zinc finger protein 319"/>
    <property type="match status" value="1"/>
</dbReference>
<evidence type="ECO:0000313" key="11">
    <source>
        <dbReference type="Proteomes" id="UP000192247"/>
    </source>
</evidence>
<keyword evidence="3" id="KW-0677">Repeat</keyword>
<dbReference type="GO" id="GO:0010468">
    <property type="term" value="P:regulation of gene expression"/>
    <property type="evidence" value="ECO:0007669"/>
    <property type="project" value="TreeGrafter"/>
</dbReference>
<sequence>MSLAENTLEKETDAFCTETPQGDASTSSATTTEGGVYLNVLNADGSLGTLFLDTSQLNIQQKEEGFFEITAALVAASSENNTCRASVREDEQDATDGALTDPSNRVAGTAITTAAMTINDSGPSGVDPSSVRLITSGPGESTSNSTNVSSIMINPSAAVKRNAVHTEASGPTINIRGERDEALVETFRCSICSLEFSSECRLQLHLKSHFREKPHKCDSCEQAFNHEVNLILHRAAVHPTSGRTLSCPICQKRFLRQASLRSHASVHFKDEFFVCNHCEVECDTQEELNYHVQMSHTTPDLSEAGVPRAPRLMRCFTCRKSFADKDEFAAHRLHHQKMKSALRSNRKNGRRGGMKARKDSDGAKENKSKGRVSRAGRPMHECPTCSKAFSKASLLARHSTIHTGEKRYPCKICGRRFTQEVTVRAHMAVHTGERPFECPFCEARFSQKSNLRAHVARLHPMG</sequence>
<feature type="domain" description="C2H2-type" evidence="9">
    <location>
        <begin position="187"/>
        <end position="214"/>
    </location>
</feature>
<dbReference type="Pfam" id="PF13912">
    <property type="entry name" value="zf-C2H2_6"/>
    <property type="match status" value="2"/>
</dbReference>
<evidence type="ECO:0000256" key="1">
    <source>
        <dbReference type="ARBA" id="ARBA00004123"/>
    </source>
</evidence>
<dbReference type="GO" id="GO:0008270">
    <property type="term" value="F:zinc ion binding"/>
    <property type="evidence" value="ECO:0007669"/>
    <property type="project" value="UniProtKB-KW"/>
</dbReference>
<dbReference type="FunFam" id="3.30.160.60:FF:000100">
    <property type="entry name" value="Zinc finger 45-like"/>
    <property type="match status" value="1"/>
</dbReference>
<evidence type="ECO:0000256" key="6">
    <source>
        <dbReference type="ARBA" id="ARBA00023242"/>
    </source>
</evidence>
<dbReference type="InterPro" id="IPR013087">
    <property type="entry name" value="Znf_C2H2_type"/>
</dbReference>
<feature type="domain" description="C2H2-type" evidence="9">
    <location>
        <begin position="215"/>
        <end position="238"/>
    </location>
</feature>